<feature type="region of interest" description="Disordered" evidence="1">
    <location>
        <begin position="369"/>
        <end position="410"/>
    </location>
</feature>
<dbReference type="EMBL" id="GL541657">
    <property type="protein sequence ID" value="KDE07648.1"/>
    <property type="molecule type" value="Genomic_DNA"/>
</dbReference>
<evidence type="ECO:0000256" key="1">
    <source>
        <dbReference type="SAM" id="MobiDB-lite"/>
    </source>
</evidence>
<feature type="region of interest" description="Disordered" evidence="1">
    <location>
        <begin position="470"/>
        <end position="508"/>
    </location>
</feature>
<dbReference type="HOGENOM" id="CLU_281896_0_0_1"/>
<feature type="compositionally biased region" description="Basic and acidic residues" evidence="1">
    <location>
        <begin position="229"/>
        <end position="243"/>
    </location>
</feature>
<feature type="compositionally biased region" description="Low complexity" evidence="1">
    <location>
        <begin position="110"/>
        <end position="128"/>
    </location>
</feature>
<reference evidence="4" key="1">
    <citation type="submission" date="2010-11" db="EMBL/GenBank/DDBJ databases">
        <title>The genome sequence of Microbotryum violaceum strain p1A1 Lamole.</title>
        <authorList>
            <person name="Cuomo C."/>
            <person name="Perlin M."/>
            <person name="Young S.K."/>
            <person name="Zeng Q."/>
            <person name="Gargeya S."/>
            <person name="Alvarado L."/>
            <person name="Berlin A."/>
            <person name="Chapman S.B."/>
            <person name="Chen Z."/>
            <person name="Freedman E."/>
            <person name="Gellesch M."/>
            <person name="Goldberg J."/>
            <person name="Griggs A."/>
            <person name="Gujja S."/>
            <person name="Heilman E."/>
            <person name="Heiman D."/>
            <person name="Howarth C."/>
            <person name="Mehta T."/>
            <person name="Neiman D."/>
            <person name="Pearson M."/>
            <person name="Roberts A."/>
            <person name="Saif S."/>
            <person name="Shea T."/>
            <person name="Shenoy N."/>
            <person name="Sisk P."/>
            <person name="Stolte C."/>
            <person name="Sykes S."/>
            <person name="White J."/>
            <person name="Yandava C."/>
            <person name="Haas B."/>
            <person name="Nusbaum C."/>
            <person name="Birren B."/>
        </authorList>
    </citation>
    <scope>NUCLEOTIDE SEQUENCE [LARGE SCALE GENOMIC DNA]</scope>
    <source>
        <strain evidence="4">p1A1 Lamole</strain>
    </source>
</reference>
<feature type="compositionally biased region" description="Low complexity" evidence="1">
    <location>
        <begin position="371"/>
        <end position="401"/>
    </location>
</feature>
<feature type="compositionally biased region" description="Low complexity" evidence="1">
    <location>
        <begin position="72"/>
        <end position="82"/>
    </location>
</feature>
<protein>
    <submittedName>
        <fullName evidence="2 3">Uncharacterized protein</fullName>
    </submittedName>
</protein>
<evidence type="ECO:0000313" key="3">
    <source>
        <dbReference type="EnsemblFungi" id="MVLG_02110T0"/>
    </source>
</evidence>
<feature type="region of interest" description="Disordered" evidence="1">
    <location>
        <begin position="1"/>
        <end position="300"/>
    </location>
</feature>
<reference evidence="3" key="4">
    <citation type="submission" date="2015-06" db="UniProtKB">
        <authorList>
            <consortium name="EnsemblFungi"/>
        </authorList>
    </citation>
    <scope>IDENTIFICATION</scope>
</reference>
<feature type="compositionally biased region" description="Polar residues" evidence="1">
    <location>
        <begin position="96"/>
        <end position="105"/>
    </location>
</feature>
<reference evidence="2" key="2">
    <citation type="submission" date="2010-11" db="EMBL/GenBank/DDBJ databases">
        <authorList>
            <consortium name="The Broad Institute Genome Sequencing Platform"/>
            <person name="Earl A."/>
            <person name="Ward D."/>
            <person name="Feldgarden M."/>
            <person name="Gevers D."/>
            <person name="Butler R."/>
            <person name="Young S.K."/>
            <person name="Zeng Q."/>
            <person name="Gargeya S."/>
            <person name="Fitzgerald M."/>
            <person name="Haas B."/>
            <person name="Abouelleil A."/>
            <person name="Alvarado L."/>
            <person name="Arachchi H.M."/>
            <person name="Berlin A."/>
            <person name="Brown A."/>
            <person name="Chapman S.B."/>
            <person name="Chen Z."/>
            <person name="Dunbar C."/>
            <person name="Freedman E."/>
            <person name="Gearin G."/>
            <person name="Gellesch M."/>
            <person name="Goldberg J."/>
            <person name="Griggs A."/>
            <person name="Gujja S."/>
            <person name="Heilman E."/>
            <person name="Heiman D."/>
            <person name="Howarth C."/>
            <person name="Larson L."/>
            <person name="Lui A."/>
            <person name="MacDonald P.J.P."/>
            <person name="Mehta T."/>
            <person name="Montmayeur A."/>
            <person name="Murphy C."/>
            <person name="Neiman D."/>
            <person name="Pearson M."/>
            <person name="Priest M."/>
            <person name="Roberts A."/>
            <person name="Saif S."/>
            <person name="Shea T."/>
            <person name="Shenoy N."/>
            <person name="Sisk P."/>
            <person name="Stolte C."/>
            <person name="Sykes S."/>
            <person name="White J."/>
            <person name="Yandava C."/>
            <person name="Wortman J."/>
            <person name="Nusbaum C."/>
            <person name="Birren B."/>
        </authorList>
    </citation>
    <scope>NUCLEOTIDE SEQUENCE</scope>
    <source>
        <strain evidence="2">P1A1 Lamole</strain>
    </source>
</reference>
<dbReference type="STRING" id="683840.U5H463"/>
<dbReference type="EMBL" id="AEIJ01000215">
    <property type="status" value="NOT_ANNOTATED_CDS"/>
    <property type="molecule type" value="Genomic_DNA"/>
</dbReference>
<feature type="compositionally biased region" description="Low complexity" evidence="1">
    <location>
        <begin position="33"/>
        <end position="45"/>
    </location>
</feature>
<accession>U5H463</accession>
<evidence type="ECO:0000313" key="2">
    <source>
        <dbReference type="EMBL" id="KDE07648.1"/>
    </source>
</evidence>
<feature type="compositionally biased region" description="Low complexity" evidence="1">
    <location>
        <begin position="169"/>
        <end position="183"/>
    </location>
</feature>
<organism evidence="2">
    <name type="scientific">Microbotryum lychnidis-dioicae (strain p1A1 Lamole / MvSl-1064)</name>
    <name type="common">Anther smut fungus</name>
    <dbReference type="NCBI Taxonomy" id="683840"/>
    <lineage>
        <taxon>Eukaryota</taxon>
        <taxon>Fungi</taxon>
        <taxon>Dikarya</taxon>
        <taxon>Basidiomycota</taxon>
        <taxon>Pucciniomycotina</taxon>
        <taxon>Microbotryomycetes</taxon>
        <taxon>Microbotryales</taxon>
        <taxon>Microbotryaceae</taxon>
        <taxon>Microbotryum</taxon>
    </lineage>
</organism>
<feature type="region of interest" description="Disordered" evidence="1">
    <location>
        <begin position="773"/>
        <end position="804"/>
    </location>
</feature>
<feature type="region of interest" description="Disordered" evidence="1">
    <location>
        <begin position="426"/>
        <end position="456"/>
    </location>
</feature>
<feature type="compositionally biased region" description="Polar residues" evidence="1">
    <location>
        <begin position="144"/>
        <end position="162"/>
    </location>
</feature>
<dbReference type="OMA" id="LADCTRI"/>
<sequence>MARKLTAASSVASSSSQSTVPRQTLLSAYFAKSSPTSTPTPTPSSAETRNRQVPATNGSRRQAAVATTGPLASSSSAPSSPSHTTLNIQIKAKLQNGASQSSISIRTEDQSQSVTASPSSSSANDDPVALLSRSSPHTKLPDASGSSQSTTPHTPTRSTMKQPNGIHITPKTSTSQTVTTHSSGGIRTTPAHVIRAGSSTVENGAGCSLAKQTGEILQSGPASSAKGKGRQEPIEDQFHDHTDSAMSEDDADQDDVEPDSCPDSQENEVPLCSQPSQARSQRIQSPQTRQTTPLPDFRSVPASHFYSTPIARSVEAALVLSGHGTSAPVNPPATGDPIVTTSGANGVIRTSPSWSLVSQSNAKALMTPDCSSASRFVRSPSNSSLSSLEPSPVKSSRSPVKIGSPPARKPHSFVLEVPLARVRDRTISLTPRRKRRARSSSDDSSGSASASDSDDEALKAALLRAAARRAEGKALNSEPPNYVATSHDGDDRRRSFRPRAAPGASTTNVVKPKHDFGFGGLSSATRGGFSIAALKRERDAKAARGVSEAWIEGKRLMMNASDSDSSDEDALADPFVSTLTADQVDEMTKVAADVVVDPDLDPELIGSPEKRDASDRSRAMARVLKDDLGKSPEATSIDEAVQQRVCWRKETRATAWTRMTDSDGEEMTGPLTEAILRAIEDGRRDASRFPAPIALLPRRACHSLDDYKIGAQHLLSLICHPHTNSELAERGHALLDRIIVREASSAPPRDALFTALDFEEQLRVLGLKTDALSHTDPERLPPSSPLTDLDDEDSTTQPQQPIVTDEQRVAAVTRLVRVVQALASSRPNCVLRTCDIAPLVTVFVRLALDPSAAPLRGPFEAVLRSLLDAVSFQDTATRRSIFSRLLGLYPIRDAHLHVEVLRALPRQSEVALSLRAALAWGWLFNVEATPSSKEHGHLDDPHHRPAHLKAVLRMLTSPKSDRPFMVTRDVDDTVLYYNAQLLSIALSDVVEGLYDPDPEQRRAIRELVEQIFTTLNGIENRIRTDVRHGNPMRNRAKNALTRVAHALTYAWRAAKGQNAGLDFSSITNATIENDEQQGGGLGASTGPRFQTTLDSIFAKRPRLIEAGGGE</sequence>
<name>U5H463_USTV1</name>
<feature type="compositionally biased region" description="Polar residues" evidence="1">
    <location>
        <begin position="273"/>
        <end position="293"/>
    </location>
</feature>
<evidence type="ECO:0000313" key="4">
    <source>
        <dbReference type="Proteomes" id="UP000017200"/>
    </source>
</evidence>
<feature type="compositionally biased region" description="Low complexity" evidence="1">
    <location>
        <begin position="7"/>
        <end position="18"/>
    </location>
</feature>
<dbReference type="EnsemblFungi" id="MVLG_02110T0">
    <property type="protein sequence ID" value="MVLG_02110T0"/>
    <property type="gene ID" value="MVLG_02110"/>
</dbReference>
<feature type="compositionally biased region" description="Polar residues" evidence="1">
    <location>
        <begin position="51"/>
        <end position="60"/>
    </location>
</feature>
<dbReference type="AlphaFoldDB" id="U5H463"/>
<feature type="compositionally biased region" description="Low complexity" evidence="1">
    <location>
        <begin position="442"/>
        <end position="451"/>
    </location>
</feature>
<proteinExistence type="predicted"/>
<gene>
    <name evidence="2" type="ORF">MVLG_02110</name>
</gene>
<dbReference type="InParanoid" id="U5H463"/>
<reference evidence="2 4" key="3">
    <citation type="journal article" date="2015" name="BMC Genomics">
        <title>Sex and parasites: genomic and transcriptomic analysis of Microbotryum lychnidis-dioicae, the biotrophic and plant-castrating anther smut fungus.</title>
        <authorList>
            <person name="Perlin M.H."/>
            <person name="Amselem J."/>
            <person name="Fontanillas E."/>
            <person name="Toh S.S."/>
            <person name="Chen Z."/>
            <person name="Goldberg J."/>
            <person name="Duplessis S."/>
            <person name="Henrissat B."/>
            <person name="Young S."/>
            <person name="Zeng Q."/>
            <person name="Aguileta G."/>
            <person name="Petit E."/>
            <person name="Badouin H."/>
            <person name="Andrews J."/>
            <person name="Razeeq D."/>
            <person name="Gabaldon T."/>
            <person name="Quesneville H."/>
            <person name="Giraud T."/>
            <person name="Hood M.E."/>
            <person name="Schultz D.J."/>
            <person name="Cuomo C.A."/>
        </authorList>
    </citation>
    <scope>NUCLEOTIDE SEQUENCE [LARGE SCALE GENOMIC DNA]</scope>
    <source>
        <strain evidence="2">P1A1 Lamole</strain>
        <strain evidence="4">p1A1 Lamole</strain>
    </source>
</reference>
<dbReference type="OrthoDB" id="2537380at2759"/>
<keyword evidence="4" id="KW-1185">Reference proteome</keyword>
<feature type="compositionally biased region" description="Acidic residues" evidence="1">
    <location>
        <begin position="246"/>
        <end position="260"/>
    </location>
</feature>
<dbReference type="Proteomes" id="UP000017200">
    <property type="component" value="Unassembled WGS sequence"/>
</dbReference>